<dbReference type="Proteomes" id="UP001443563">
    <property type="component" value="Unassembled WGS sequence"/>
</dbReference>
<dbReference type="EMBL" id="JBAMZM010000017">
    <property type="protein sequence ID" value="KAL0508696.1"/>
    <property type="molecule type" value="Genomic_DNA"/>
</dbReference>
<organism evidence="1 2">
    <name type="scientific">Leishmania shawi</name>
    <dbReference type="NCBI Taxonomy" id="5680"/>
    <lineage>
        <taxon>Eukaryota</taxon>
        <taxon>Discoba</taxon>
        <taxon>Euglenozoa</taxon>
        <taxon>Kinetoplastea</taxon>
        <taxon>Metakinetoplastina</taxon>
        <taxon>Trypanosomatida</taxon>
        <taxon>Trypanosomatidae</taxon>
        <taxon>Leishmaniinae</taxon>
        <taxon>Leishmania</taxon>
        <taxon>Leishmania guyanensis species complex</taxon>
    </lineage>
</organism>
<accession>A0ABR3EAW5</accession>
<sequence>MPARTLRRRARRAAIRSTPNTAMNAARATTGTSVCRVATQTTPTRTAHRLQAECFFCHRFRVPEFDVIRYQQALRLVDCGLIGEALRFLDMVANARGQDMRSRRRRDANETVINDIPLMLDHIDMQLRRRGDDRDTGAASVSAHVNGSGDDFLKPVFDVRNEICKQALRSFREFGNVCAHCQGISPRITTKNGHLFFYFNKKNADFNVANGNG</sequence>
<gene>
    <name evidence="1" type="ORF">Q4I29_002457</name>
</gene>
<feature type="non-terminal residue" evidence="1">
    <location>
        <position position="213"/>
    </location>
</feature>
<evidence type="ECO:0000313" key="1">
    <source>
        <dbReference type="EMBL" id="KAL0508696.1"/>
    </source>
</evidence>
<protein>
    <submittedName>
        <fullName evidence="1">Uncharacterized protein</fullName>
    </submittedName>
</protein>
<evidence type="ECO:0000313" key="2">
    <source>
        <dbReference type="Proteomes" id="UP001443563"/>
    </source>
</evidence>
<name>A0ABR3EAW5_9TRYP</name>
<proteinExistence type="predicted"/>
<comment type="caution">
    <text evidence="1">The sequence shown here is derived from an EMBL/GenBank/DDBJ whole genome shotgun (WGS) entry which is preliminary data.</text>
</comment>
<keyword evidence="2" id="KW-1185">Reference proteome</keyword>
<dbReference type="SUPFAM" id="SSF64484">
    <property type="entry name" value="beta and beta-prime subunits of DNA dependent RNA-polymerase"/>
    <property type="match status" value="1"/>
</dbReference>
<reference evidence="1 2" key="1">
    <citation type="submission" date="2024-02" db="EMBL/GenBank/DDBJ databases">
        <title>FIRST GENOME SEQUENCES OF Leishmania (Viannia) shawi, Leishmania (Viannia) lindenbergi AND Leishmania (Viannia) utingensis.</title>
        <authorList>
            <person name="Resadore F."/>
            <person name="Custodio M.G.F."/>
            <person name="Boite M.C."/>
            <person name="Cupolillo E."/>
            <person name="Ferreira G.E.M."/>
        </authorList>
    </citation>
    <scope>NUCLEOTIDE SEQUENCE [LARGE SCALE GENOMIC DNA]</scope>
    <source>
        <strain evidence="1 2">MCEB/BR/1984/M8408</strain>
    </source>
</reference>